<dbReference type="EMBL" id="CP048711">
    <property type="protein sequence ID" value="QIB64727.1"/>
    <property type="molecule type" value="Genomic_DNA"/>
</dbReference>
<protein>
    <submittedName>
        <fullName evidence="9">Chain length-determining protein</fullName>
    </submittedName>
</protein>
<keyword evidence="10" id="KW-1185">Reference proteome</keyword>
<keyword evidence="2" id="KW-1003">Cell membrane</keyword>
<feature type="transmembrane region" description="Helical" evidence="7">
    <location>
        <begin position="20"/>
        <end position="38"/>
    </location>
</feature>
<feature type="domain" description="Polysaccharide chain length determinant N-terminal" evidence="8">
    <location>
        <begin position="14"/>
        <end position="92"/>
    </location>
</feature>
<keyword evidence="5 7" id="KW-0472">Membrane</keyword>
<evidence type="ECO:0000259" key="8">
    <source>
        <dbReference type="Pfam" id="PF02706"/>
    </source>
</evidence>
<dbReference type="InterPro" id="IPR003856">
    <property type="entry name" value="LPS_length_determ_N"/>
</dbReference>
<keyword evidence="6" id="KW-0175">Coiled coil</keyword>
<dbReference type="KEGG" id="kim:G3T16_04305"/>
<dbReference type="NCBIfam" id="TIGR03007">
    <property type="entry name" value="pepcterm_ChnLen"/>
    <property type="match status" value="1"/>
</dbReference>
<comment type="subcellular location">
    <subcellularLocation>
        <location evidence="1">Cell membrane</location>
        <topology evidence="1">Multi-pass membrane protein</topology>
    </subcellularLocation>
</comment>
<evidence type="ECO:0000256" key="2">
    <source>
        <dbReference type="ARBA" id="ARBA00022475"/>
    </source>
</evidence>
<reference evidence="9 10" key="1">
    <citation type="submission" date="2020-02" db="EMBL/GenBank/DDBJ databases">
        <title>Genome sequencing for Kineobactrum sp. M2.</title>
        <authorList>
            <person name="Park S.-J."/>
        </authorList>
    </citation>
    <scope>NUCLEOTIDE SEQUENCE [LARGE SCALE GENOMIC DNA]</scope>
    <source>
        <strain evidence="9 10">M2</strain>
    </source>
</reference>
<sequence length="512" mass="57229">MQDAFAQVLSYALGVWRHRWLALGIAWVIALAGWAYVWQMPESYVASARVYVDTNSVLRPLMRGLTITPDIDQRIRMMSRTLLSRPNLEKLARMTDLDLQATTEAQKDALIKRLENSISLLGNRGNASLYSISVKDRDRETARRIAQSLITVFIETSMSDKRQDSSGAKTFLEQQLAESEARLIEAEARLANFKQRNVDVLPGEQGDYYSRLMNARSNLEQARLQLREVENRRLELQRQIAGEEPVFIAGGSSAAVDSPIGERIQALTMQMDNLMSRYTEKHPEVLRLRGLIAELEAEQEAEYSMMREASGSRFGNLPNNPVYQGMRSMLAETEAQAAELRVRVAEYERRVEELGQKVNQIPEVEAELKQLDRDYNVIARQHQEMLERREAARLAGDVENTAGDVTFRVIDPPFVPRTPNEPNKLLLNAGVLVVALGAGGALALLLSLLYPMVTDARMLANTTGLPLLGTVAWNKSAEEKRSDVLRLASFSICSVALLLAFAGVLVVPGFIA</sequence>
<organism evidence="9 10">
    <name type="scientific">Kineobactrum salinum</name>
    <dbReference type="NCBI Taxonomy" id="2708301"/>
    <lineage>
        <taxon>Bacteria</taxon>
        <taxon>Pseudomonadati</taxon>
        <taxon>Pseudomonadota</taxon>
        <taxon>Gammaproteobacteria</taxon>
        <taxon>Cellvibrionales</taxon>
        <taxon>Halieaceae</taxon>
        <taxon>Kineobactrum</taxon>
    </lineage>
</organism>
<name>A0A6C0U167_9GAMM</name>
<dbReference type="InterPro" id="IPR014345">
    <property type="entry name" value="XrtA_polysacc_chain"/>
</dbReference>
<dbReference type="AlphaFoldDB" id="A0A6C0U167"/>
<evidence type="ECO:0000256" key="5">
    <source>
        <dbReference type="ARBA" id="ARBA00023136"/>
    </source>
</evidence>
<feature type="transmembrane region" description="Helical" evidence="7">
    <location>
        <begin position="425"/>
        <end position="450"/>
    </location>
</feature>
<gene>
    <name evidence="9" type="ORF">G3T16_04305</name>
</gene>
<dbReference type="InterPro" id="IPR050445">
    <property type="entry name" value="Bact_polysacc_biosynth/exp"/>
</dbReference>
<dbReference type="GO" id="GO:0005886">
    <property type="term" value="C:plasma membrane"/>
    <property type="evidence" value="ECO:0007669"/>
    <property type="project" value="UniProtKB-SubCell"/>
</dbReference>
<dbReference type="PANTHER" id="PTHR32309">
    <property type="entry name" value="TYROSINE-PROTEIN KINASE"/>
    <property type="match status" value="1"/>
</dbReference>
<keyword evidence="3 7" id="KW-0812">Transmembrane</keyword>
<dbReference type="Pfam" id="PF02706">
    <property type="entry name" value="Wzz"/>
    <property type="match status" value="1"/>
</dbReference>
<keyword evidence="4 7" id="KW-1133">Transmembrane helix</keyword>
<evidence type="ECO:0000256" key="7">
    <source>
        <dbReference type="SAM" id="Phobius"/>
    </source>
</evidence>
<evidence type="ECO:0000313" key="10">
    <source>
        <dbReference type="Proteomes" id="UP000477680"/>
    </source>
</evidence>
<evidence type="ECO:0000256" key="3">
    <source>
        <dbReference type="ARBA" id="ARBA00022692"/>
    </source>
</evidence>
<feature type="transmembrane region" description="Helical" evidence="7">
    <location>
        <begin position="485"/>
        <end position="511"/>
    </location>
</feature>
<proteinExistence type="predicted"/>
<dbReference type="PANTHER" id="PTHR32309:SF13">
    <property type="entry name" value="FERRIC ENTEROBACTIN TRANSPORT PROTEIN FEPE"/>
    <property type="match status" value="1"/>
</dbReference>
<accession>A0A6C0U167</accession>
<dbReference type="RefSeq" id="WP_163493977.1">
    <property type="nucleotide sequence ID" value="NZ_CP048711.1"/>
</dbReference>
<feature type="coiled-coil region" evidence="6">
    <location>
        <begin position="323"/>
        <end position="388"/>
    </location>
</feature>
<evidence type="ECO:0000313" key="9">
    <source>
        <dbReference type="EMBL" id="QIB64727.1"/>
    </source>
</evidence>
<evidence type="ECO:0000256" key="1">
    <source>
        <dbReference type="ARBA" id="ARBA00004651"/>
    </source>
</evidence>
<dbReference type="GO" id="GO:0004713">
    <property type="term" value="F:protein tyrosine kinase activity"/>
    <property type="evidence" value="ECO:0007669"/>
    <property type="project" value="TreeGrafter"/>
</dbReference>
<feature type="coiled-coil region" evidence="6">
    <location>
        <begin position="169"/>
        <end position="239"/>
    </location>
</feature>
<evidence type="ECO:0000256" key="4">
    <source>
        <dbReference type="ARBA" id="ARBA00022989"/>
    </source>
</evidence>
<evidence type="ECO:0000256" key="6">
    <source>
        <dbReference type="SAM" id="Coils"/>
    </source>
</evidence>
<dbReference type="Proteomes" id="UP000477680">
    <property type="component" value="Chromosome"/>
</dbReference>